<sequence length="395" mass="46635">METHKEIGDEGEAYVMKLAYGTYLKYWCYPNPKDENGDYKEICDLLILFRNTAIIISVKNHHYDGDYDKYQKKVIEKSTKQLNGAYRKLFENGKEVYIKHPDRELEKFDPLRYQHIFRITINVGEQFEKYNLSDYVEGKGFINIFDKDTFEVIINELDTINDLTDYLIKRERLLSSEIKLSDQCREKDLLALFVTNAREFPEFVNSTEEPENSTCVGAWEKYILSEAYEYKKDNDGSSYFIDQMVAKEVLKLRDGESLARELMNTSRFERRQLANNIFSLIKKYQNTSKDILVRRYHVHNDIGHLVIYYSPDLPEKSVDEIVKLAAEIYAYKYGEKDVVVIAVTDKLKQYKFGLFKKHEGPIAPEAMEWLNAMIAKFGWFQNEQRIEQHDSEFPK</sequence>
<dbReference type="OrthoDB" id="570299at2"/>
<protein>
    <recommendedName>
        <fullName evidence="3">Nuclease-related domain-containing protein</fullName>
    </recommendedName>
</protein>
<name>A0A1H8DN67_9SPHI</name>
<accession>A0A1H8DN67</accession>
<evidence type="ECO:0000313" key="2">
    <source>
        <dbReference type="Proteomes" id="UP000198942"/>
    </source>
</evidence>
<organism evidence="1 2">
    <name type="scientific">Mucilaginibacter gossypiicola</name>
    <dbReference type="NCBI Taxonomy" id="551995"/>
    <lineage>
        <taxon>Bacteria</taxon>
        <taxon>Pseudomonadati</taxon>
        <taxon>Bacteroidota</taxon>
        <taxon>Sphingobacteriia</taxon>
        <taxon>Sphingobacteriales</taxon>
        <taxon>Sphingobacteriaceae</taxon>
        <taxon>Mucilaginibacter</taxon>
    </lineage>
</organism>
<keyword evidence="2" id="KW-1185">Reference proteome</keyword>
<evidence type="ECO:0000313" key="1">
    <source>
        <dbReference type="EMBL" id="SEN08690.1"/>
    </source>
</evidence>
<dbReference type="AlphaFoldDB" id="A0A1H8DN67"/>
<proteinExistence type="predicted"/>
<evidence type="ECO:0008006" key="3">
    <source>
        <dbReference type="Google" id="ProtNLM"/>
    </source>
</evidence>
<reference evidence="2" key="1">
    <citation type="submission" date="2016-10" db="EMBL/GenBank/DDBJ databases">
        <authorList>
            <person name="Varghese N."/>
            <person name="Submissions S."/>
        </authorList>
    </citation>
    <scope>NUCLEOTIDE SEQUENCE [LARGE SCALE GENOMIC DNA]</scope>
    <source>
        <strain evidence="2">Gh-48</strain>
    </source>
</reference>
<dbReference type="EMBL" id="FOCL01000002">
    <property type="protein sequence ID" value="SEN08690.1"/>
    <property type="molecule type" value="Genomic_DNA"/>
</dbReference>
<dbReference type="Proteomes" id="UP000198942">
    <property type="component" value="Unassembled WGS sequence"/>
</dbReference>
<dbReference type="STRING" id="551995.SAMN05192574_102412"/>
<dbReference type="RefSeq" id="WP_091209584.1">
    <property type="nucleotide sequence ID" value="NZ_FOCL01000002.1"/>
</dbReference>
<gene>
    <name evidence="1" type="ORF">SAMN05192574_102412</name>
</gene>